<feature type="region of interest" description="Disordered" evidence="1">
    <location>
        <begin position="1"/>
        <end position="88"/>
    </location>
</feature>
<dbReference type="Gene3D" id="1.10.287.110">
    <property type="entry name" value="DnaJ domain"/>
    <property type="match status" value="1"/>
</dbReference>
<gene>
    <name evidence="2" type="ORF">Daus18300_005677</name>
</gene>
<dbReference type="InterPro" id="IPR036869">
    <property type="entry name" value="J_dom_sf"/>
</dbReference>
<dbReference type="EMBL" id="JAWRVE010000042">
    <property type="protein sequence ID" value="KAL1869140.1"/>
    <property type="molecule type" value="Genomic_DNA"/>
</dbReference>
<feature type="compositionally biased region" description="Polar residues" evidence="1">
    <location>
        <begin position="1"/>
        <end position="22"/>
    </location>
</feature>
<evidence type="ECO:0000256" key="1">
    <source>
        <dbReference type="SAM" id="MobiDB-lite"/>
    </source>
</evidence>
<evidence type="ECO:0000313" key="2">
    <source>
        <dbReference type="EMBL" id="KAL1869140.1"/>
    </source>
</evidence>
<reference evidence="2 3" key="1">
    <citation type="journal article" date="2024" name="IMA Fungus">
        <title>IMA Genome - F19 : A genome assembly and annotation guide to empower mycologists, including annotated draft genome sequences of Ceratocystis pirilliformis, Diaporthe australafricana, Fusarium ophioides, Paecilomyces lecythidis, and Sporothrix stenoceras.</title>
        <authorList>
            <person name="Aylward J."/>
            <person name="Wilson A.M."/>
            <person name="Visagie C.M."/>
            <person name="Spraker J."/>
            <person name="Barnes I."/>
            <person name="Buitendag C."/>
            <person name="Ceriani C."/>
            <person name="Del Mar Angel L."/>
            <person name="du Plessis D."/>
            <person name="Fuchs T."/>
            <person name="Gasser K."/>
            <person name="Kramer D."/>
            <person name="Li W."/>
            <person name="Munsamy K."/>
            <person name="Piso A."/>
            <person name="Price J.L."/>
            <person name="Sonnekus B."/>
            <person name="Thomas C."/>
            <person name="van der Nest A."/>
            <person name="van Dijk A."/>
            <person name="van Heerden A."/>
            <person name="van Vuuren N."/>
            <person name="Yilmaz N."/>
            <person name="Duong T.A."/>
            <person name="van der Merwe N.A."/>
            <person name="Wingfield M.J."/>
            <person name="Wingfield B.D."/>
        </authorList>
    </citation>
    <scope>NUCLEOTIDE SEQUENCE [LARGE SCALE GENOMIC DNA]</scope>
    <source>
        <strain evidence="2 3">CMW 18300</strain>
    </source>
</reference>
<evidence type="ECO:0008006" key="4">
    <source>
        <dbReference type="Google" id="ProtNLM"/>
    </source>
</evidence>
<organism evidence="2 3">
    <name type="scientific">Diaporthe australafricana</name>
    <dbReference type="NCBI Taxonomy" id="127596"/>
    <lineage>
        <taxon>Eukaryota</taxon>
        <taxon>Fungi</taxon>
        <taxon>Dikarya</taxon>
        <taxon>Ascomycota</taxon>
        <taxon>Pezizomycotina</taxon>
        <taxon>Sordariomycetes</taxon>
        <taxon>Sordariomycetidae</taxon>
        <taxon>Diaporthales</taxon>
        <taxon>Diaporthaceae</taxon>
        <taxon>Diaporthe</taxon>
    </lineage>
</organism>
<evidence type="ECO:0000313" key="3">
    <source>
        <dbReference type="Proteomes" id="UP001583177"/>
    </source>
</evidence>
<protein>
    <recommendedName>
        <fullName evidence="4">F-box domain-containing protein</fullName>
    </recommendedName>
</protein>
<dbReference type="PANTHER" id="PTHR47422:SF1">
    <property type="entry name" value="DNAJ HEAT SHOCK N-TERMINAL DOMAIN-CONTAINING PROTEIN"/>
    <property type="match status" value="1"/>
</dbReference>
<dbReference type="PANTHER" id="PTHR47422">
    <property type="entry name" value="DNAJ HEAT SHOCK N-TERMINAL DOMAIN-CONTAINING PROTEIN"/>
    <property type="match status" value="1"/>
</dbReference>
<comment type="caution">
    <text evidence="2">The sequence shown here is derived from an EMBL/GenBank/DDBJ whole genome shotgun (WGS) entry which is preliminary data.</text>
</comment>
<sequence length="301" mass="33673">MNEGTTNVDGLTDSTPGNQSGRNIKREIKDEDEDDILDIAPAPKRARVENNPPATQGLVLSPRESTSDRPSSLPMAPQPNSSPKVEQHQQIERILNLPSDAYYDILSLANRTSMSMMIDPMFINLSLLVHPGRCQHPQALQALVRVNDAYAWISRHPGQAQPFVSSPLPPPMASPAPAPVPVAAPAPSASQPLVVPHDPWSGDLESPPSRQFAPRPSSHIYVRNGEPFIRPAVGWQFRTRGGETRVWVRRRFRRLIQDYEGFEGVRFGEDGWIVPILSVNYSRKYRQKIENQAKFEFNTHP</sequence>
<feature type="region of interest" description="Disordered" evidence="1">
    <location>
        <begin position="163"/>
        <end position="190"/>
    </location>
</feature>
<keyword evidence="3" id="KW-1185">Reference proteome</keyword>
<dbReference type="Proteomes" id="UP001583177">
    <property type="component" value="Unassembled WGS sequence"/>
</dbReference>
<name>A0ABR3WZR1_9PEZI</name>
<dbReference type="SUPFAM" id="SSF46565">
    <property type="entry name" value="Chaperone J-domain"/>
    <property type="match status" value="1"/>
</dbReference>
<accession>A0ABR3WZR1</accession>
<feature type="compositionally biased region" description="Pro residues" evidence="1">
    <location>
        <begin position="167"/>
        <end position="184"/>
    </location>
</feature>
<proteinExistence type="predicted"/>